<comment type="caution">
    <text evidence="1">The sequence shown here is derived from an EMBL/GenBank/DDBJ whole genome shotgun (WGS) entry which is preliminary data.</text>
</comment>
<sequence>MELRVMGALSNMSSEQMELKADGAQSKMELGVIGVSNQMELRSDYAQSKMVLRVIGALSRLELGEDGAQKDDAYSKMEL</sequence>
<name>A0ABQ9U847_SAGOE</name>
<proteinExistence type="predicted"/>
<keyword evidence="2" id="KW-1185">Reference proteome</keyword>
<gene>
    <name evidence="1" type="ORF">P7K49_029767</name>
</gene>
<dbReference type="EMBL" id="JASSZA010000015">
    <property type="protein sequence ID" value="KAK2093238.1"/>
    <property type="molecule type" value="Genomic_DNA"/>
</dbReference>
<dbReference type="Proteomes" id="UP001266305">
    <property type="component" value="Unassembled WGS sequence"/>
</dbReference>
<organism evidence="1 2">
    <name type="scientific">Saguinus oedipus</name>
    <name type="common">Cotton-top tamarin</name>
    <name type="synonym">Oedipomidas oedipus</name>
    <dbReference type="NCBI Taxonomy" id="9490"/>
    <lineage>
        <taxon>Eukaryota</taxon>
        <taxon>Metazoa</taxon>
        <taxon>Chordata</taxon>
        <taxon>Craniata</taxon>
        <taxon>Vertebrata</taxon>
        <taxon>Euteleostomi</taxon>
        <taxon>Mammalia</taxon>
        <taxon>Eutheria</taxon>
        <taxon>Euarchontoglires</taxon>
        <taxon>Primates</taxon>
        <taxon>Haplorrhini</taxon>
        <taxon>Platyrrhini</taxon>
        <taxon>Cebidae</taxon>
        <taxon>Callitrichinae</taxon>
        <taxon>Saguinus</taxon>
    </lineage>
</organism>
<evidence type="ECO:0000313" key="2">
    <source>
        <dbReference type="Proteomes" id="UP001266305"/>
    </source>
</evidence>
<accession>A0ABQ9U847</accession>
<evidence type="ECO:0000313" key="1">
    <source>
        <dbReference type="EMBL" id="KAK2093238.1"/>
    </source>
</evidence>
<protein>
    <submittedName>
        <fullName evidence="1">Uncharacterized protein</fullName>
    </submittedName>
</protein>
<reference evidence="1 2" key="1">
    <citation type="submission" date="2023-05" db="EMBL/GenBank/DDBJ databases">
        <title>B98-5 Cell Line De Novo Hybrid Assembly: An Optical Mapping Approach.</title>
        <authorList>
            <person name="Kananen K."/>
            <person name="Auerbach J.A."/>
            <person name="Kautto E."/>
            <person name="Blachly J.S."/>
        </authorList>
    </citation>
    <scope>NUCLEOTIDE SEQUENCE [LARGE SCALE GENOMIC DNA]</scope>
    <source>
        <strain evidence="1">B95-8</strain>
        <tissue evidence="1">Cell line</tissue>
    </source>
</reference>